<dbReference type="PANTHER" id="PTHR43248:SF25">
    <property type="entry name" value="AB HYDROLASE-1 DOMAIN-CONTAINING PROTEIN-RELATED"/>
    <property type="match status" value="1"/>
</dbReference>
<evidence type="ECO:0000259" key="4">
    <source>
        <dbReference type="Pfam" id="PF08386"/>
    </source>
</evidence>
<feature type="domain" description="Peptidase S33 tripeptidyl aminopeptidase-like C-terminal" evidence="4">
    <location>
        <begin position="396"/>
        <end position="489"/>
    </location>
</feature>
<keyword evidence="2 5" id="KW-0378">Hydrolase</keyword>
<dbReference type="InterPro" id="IPR051601">
    <property type="entry name" value="Serine_prot/Carboxylest_S33"/>
</dbReference>
<comment type="caution">
    <text evidence="5">The sequence shown here is derived from an EMBL/GenBank/DDBJ whole genome shotgun (WGS) entry which is preliminary data.</text>
</comment>
<sequence length="492" mass="51797">MGAARSSAGCRVRARDGTIGCMRLRRNMIPFAAALLAVLSAGACRSAPPTVAWHPCPESAALDCGSIAVPIDWAHPDGATIDLAVTRKRATGTHPTGTLISLPGGPGTSGVDELRTQDQFSPALHDAFDIVSFDPRGVGRSHPIRCDQGLLAQPDTAPESGHTLAELQAYAHRLADSCRTFTGPLFEHVDEISVARDVDALRAALGRSTVALYGRSYGTMSGQAYLELFPQRVRALLIDSVDDHSLDGPGFLAAEARAGGDTFGEFVSWCDREAACALHGSDIPGLYDRLWDSALHGTLADSHGRPSTALGLSTAVTQRLYQPDWTALANDLAALRDRPPISGPVPWPQPTGVAVSAGQLAVCSDWTFDIPDQARWTDLWSEQNRNAGPLHAHFAWAAATLCSGWPIPPADPAHLPSVTGGPAVLVMNSIHDPATPYEWAAAVAAHTPRATLLTYDGWGHGVYSRTPCTTAAGDAYLISGTVPAAGTHCPAA</sequence>
<organism evidence="5 6">
    <name type="scientific">Nocardia stercoris</name>
    <dbReference type="NCBI Taxonomy" id="2483361"/>
    <lineage>
        <taxon>Bacteria</taxon>
        <taxon>Bacillati</taxon>
        <taxon>Actinomycetota</taxon>
        <taxon>Actinomycetes</taxon>
        <taxon>Mycobacteriales</taxon>
        <taxon>Nocardiaceae</taxon>
        <taxon>Nocardia</taxon>
    </lineage>
</organism>
<dbReference type="Pfam" id="PF00561">
    <property type="entry name" value="Abhydrolase_1"/>
    <property type="match status" value="1"/>
</dbReference>
<reference evidence="5 6" key="1">
    <citation type="submission" date="2018-10" db="EMBL/GenBank/DDBJ databases">
        <title>Isolation from cow dung.</title>
        <authorList>
            <person name="Ling L."/>
        </authorList>
    </citation>
    <scope>NUCLEOTIDE SEQUENCE [LARGE SCALE GENOMIC DNA]</scope>
    <source>
        <strain evidence="5 6">NEAU-LL90</strain>
    </source>
</reference>
<protein>
    <submittedName>
        <fullName evidence="5">Alpha/beta hydrolase</fullName>
    </submittedName>
</protein>
<dbReference type="InterPro" id="IPR000073">
    <property type="entry name" value="AB_hydrolase_1"/>
</dbReference>
<dbReference type="GO" id="GO:0016787">
    <property type="term" value="F:hydrolase activity"/>
    <property type="evidence" value="ECO:0007669"/>
    <property type="project" value="UniProtKB-KW"/>
</dbReference>
<evidence type="ECO:0000259" key="3">
    <source>
        <dbReference type="Pfam" id="PF00561"/>
    </source>
</evidence>
<dbReference type="AlphaFoldDB" id="A0A3M2LAP2"/>
<evidence type="ECO:0000256" key="2">
    <source>
        <dbReference type="ARBA" id="ARBA00022801"/>
    </source>
</evidence>
<dbReference type="SUPFAM" id="SSF53474">
    <property type="entry name" value="alpha/beta-Hydrolases"/>
    <property type="match status" value="1"/>
</dbReference>
<evidence type="ECO:0000256" key="1">
    <source>
        <dbReference type="ARBA" id="ARBA00010088"/>
    </source>
</evidence>
<proteinExistence type="inferred from homology"/>
<keyword evidence="6" id="KW-1185">Reference proteome</keyword>
<accession>A0A3M2LAP2</accession>
<dbReference type="Proteomes" id="UP000279275">
    <property type="component" value="Unassembled WGS sequence"/>
</dbReference>
<feature type="domain" description="AB hydrolase-1" evidence="3">
    <location>
        <begin position="98"/>
        <end position="242"/>
    </location>
</feature>
<dbReference type="InterPro" id="IPR013595">
    <property type="entry name" value="Pept_S33_TAP-like_C"/>
</dbReference>
<gene>
    <name evidence="5" type="ORF">EBN03_06585</name>
</gene>
<dbReference type="Pfam" id="PF08386">
    <property type="entry name" value="Abhydrolase_4"/>
    <property type="match status" value="1"/>
</dbReference>
<evidence type="ECO:0000313" key="5">
    <source>
        <dbReference type="EMBL" id="RMI34096.1"/>
    </source>
</evidence>
<dbReference type="EMBL" id="RFFH01000002">
    <property type="protein sequence ID" value="RMI34096.1"/>
    <property type="molecule type" value="Genomic_DNA"/>
</dbReference>
<name>A0A3M2LAP2_9NOCA</name>
<evidence type="ECO:0000313" key="6">
    <source>
        <dbReference type="Proteomes" id="UP000279275"/>
    </source>
</evidence>
<dbReference type="PANTHER" id="PTHR43248">
    <property type="entry name" value="2-SUCCINYL-6-HYDROXY-2,4-CYCLOHEXADIENE-1-CARBOXYLATE SYNTHASE"/>
    <property type="match status" value="1"/>
</dbReference>
<comment type="similarity">
    <text evidence="1">Belongs to the peptidase S33 family.</text>
</comment>
<dbReference type="InterPro" id="IPR029058">
    <property type="entry name" value="AB_hydrolase_fold"/>
</dbReference>
<dbReference type="Gene3D" id="3.40.50.1820">
    <property type="entry name" value="alpha/beta hydrolase"/>
    <property type="match status" value="1"/>
</dbReference>